<gene>
    <name evidence="9" type="ordered locus">AZC_3908</name>
</gene>
<dbReference type="PANTHER" id="PTHR43711:SF26">
    <property type="entry name" value="SENSOR HISTIDINE KINASE RCSC"/>
    <property type="match status" value="1"/>
</dbReference>
<feature type="compositionally biased region" description="Low complexity" evidence="6">
    <location>
        <begin position="8"/>
        <end position="17"/>
    </location>
</feature>
<keyword evidence="4 9" id="KW-0418">Kinase</keyword>
<keyword evidence="7" id="KW-1133">Transmembrane helix</keyword>
<name>A8IKH2_AZOC5</name>
<protein>
    <recommendedName>
        <fullName evidence="2">histidine kinase</fullName>
        <ecNumber evidence="2">2.7.13.3</ecNumber>
    </recommendedName>
</protein>
<dbReference type="PROSITE" id="PS50109">
    <property type="entry name" value="HIS_KIN"/>
    <property type="match status" value="1"/>
</dbReference>
<feature type="region of interest" description="Disordered" evidence="6">
    <location>
        <begin position="1"/>
        <end position="20"/>
    </location>
</feature>
<evidence type="ECO:0000256" key="1">
    <source>
        <dbReference type="ARBA" id="ARBA00000085"/>
    </source>
</evidence>
<evidence type="ECO:0000313" key="10">
    <source>
        <dbReference type="Proteomes" id="UP000000270"/>
    </source>
</evidence>
<reference evidence="9 10" key="6">
    <citation type="journal article" date="2011" name="Appl. Environ. Microbiol.">
        <title>Involvement of the azorhizobial chromosome partition gene (parA) in the onset of bacteroid differentiation during Sesbania rostrata stem nodule development.</title>
        <authorList>
            <person name="Liu CT."/>
            <person name="Lee KB."/>
            <person name="Wang YS."/>
            <person name="Peng MH."/>
            <person name="Lee KT."/>
            <person name="Suzuki S."/>
            <person name="Suzuki T."/>
            <person name="Oyaizu H."/>
        </authorList>
    </citation>
    <scope>NUCLEOTIDE SEQUENCE [LARGE SCALE GENOMIC DNA]</scope>
    <source>
        <strain evidence="10">ATCC 43989 / DSM 5975 / JCM 20966 / LMG 6465 / NBRC 14845 / NCIMB 13405 / ORS 571</strain>
    </source>
</reference>
<evidence type="ECO:0000256" key="7">
    <source>
        <dbReference type="SAM" id="Phobius"/>
    </source>
</evidence>
<dbReference type="eggNOG" id="COG0642">
    <property type="taxonomic scope" value="Bacteria"/>
</dbReference>
<dbReference type="CDD" id="cd00082">
    <property type="entry name" value="HisKA"/>
    <property type="match status" value="1"/>
</dbReference>
<evidence type="ECO:0000256" key="5">
    <source>
        <dbReference type="ARBA" id="ARBA00023012"/>
    </source>
</evidence>
<keyword evidence="7" id="KW-0472">Membrane</keyword>
<reference evidence="9 10" key="1">
    <citation type="journal article" date="2007" name="Appl. Environ. Microbiol.">
        <title>Rhizobial factors required for stem nodule maturation and maintenance in Sesbania rostrata-Azorhizobium caulinodans ORS571 symbiosis.</title>
        <authorList>
            <person name="Suzuki S."/>
            <person name="Aono T."/>
            <person name="Lee KB."/>
            <person name="Suzuki T."/>
            <person name="Liu CT."/>
            <person name="Miwa H."/>
            <person name="Wakao S."/>
            <person name="Iki T."/>
            <person name="Oyaizu H."/>
        </authorList>
    </citation>
    <scope>NUCLEOTIDE SEQUENCE [LARGE SCALE GENOMIC DNA]</scope>
    <source>
        <strain evidence="10">ATCC 43989 / DSM 5975 / JCM 20966 / LMG 6465 / NBRC 14845 / NCIMB 13405 / ORS 571</strain>
    </source>
</reference>
<evidence type="ECO:0000256" key="3">
    <source>
        <dbReference type="ARBA" id="ARBA00022679"/>
    </source>
</evidence>
<sequence length="352" mass="37163">MTQAPMDRAAGAAPHSGRAAEGRGFDEALAEARRSVRWLAGALAVFVVALLLARLRASLLWLAAAPLLFAAIELFTLGRTLGRLSAARRAEAHAQAARTAAAEAENQAKSRFLAEMSHELRTPLNAVIGFSEVMAQEVLGPHANAAYRDYAQDIHASGRHLLALADDILDLARIETGHRQVLETAVNLGALAQDCAHMMRLGAAERDITLIVTLNARPRLWADERAVRQMVLNLMANAVKFTPAGGTVELFVDSDAEGAPFCAVEDNGPGLADAELPLALSAHHRESRLDPASGQGAGLGLAIVRALAQMHEARLDLTERATGGTRATLSFPASRALAAAEGTTPTPLLAAE</sequence>
<evidence type="ECO:0000256" key="6">
    <source>
        <dbReference type="SAM" id="MobiDB-lite"/>
    </source>
</evidence>
<dbReference type="STRING" id="438753.AZC_3908"/>
<dbReference type="Pfam" id="PF02518">
    <property type="entry name" value="HATPase_c"/>
    <property type="match status" value="1"/>
</dbReference>
<dbReference type="Proteomes" id="UP000000270">
    <property type="component" value="Chromosome"/>
</dbReference>
<dbReference type="RefSeq" id="WP_012172428.1">
    <property type="nucleotide sequence ID" value="NC_009937.1"/>
</dbReference>
<feature type="transmembrane region" description="Helical" evidence="7">
    <location>
        <begin position="36"/>
        <end position="53"/>
    </location>
</feature>
<evidence type="ECO:0000256" key="4">
    <source>
        <dbReference type="ARBA" id="ARBA00022777"/>
    </source>
</evidence>
<dbReference type="SUPFAM" id="SSF55874">
    <property type="entry name" value="ATPase domain of HSP90 chaperone/DNA topoisomerase II/histidine kinase"/>
    <property type="match status" value="1"/>
</dbReference>
<evidence type="ECO:0000259" key="8">
    <source>
        <dbReference type="PROSITE" id="PS50109"/>
    </source>
</evidence>
<dbReference type="PANTHER" id="PTHR43711">
    <property type="entry name" value="TWO-COMPONENT HISTIDINE KINASE"/>
    <property type="match status" value="1"/>
</dbReference>
<feature type="domain" description="Histidine kinase" evidence="8">
    <location>
        <begin position="115"/>
        <end position="335"/>
    </location>
</feature>
<dbReference type="InterPro" id="IPR003594">
    <property type="entry name" value="HATPase_dom"/>
</dbReference>
<keyword evidence="7" id="KW-0812">Transmembrane</keyword>
<accession>A8IKH2</accession>
<dbReference type="InterPro" id="IPR036890">
    <property type="entry name" value="HATPase_C_sf"/>
</dbReference>
<feature type="transmembrane region" description="Helical" evidence="7">
    <location>
        <begin position="59"/>
        <end position="78"/>
    </location>
</feature>
<dbReference type="InterPro" id="IPR005467">
    <property type="entry name" value="His_kinase_dom"/>
</dbReference>
<evidence type="ECO:0000313" key="9">
    <source>
        <dbReference type="EMBL" id="BAF89906.1"/>
    </source>
</evidence>
<dbReference type="GO" id="GO:0000155">
    <property type="term" value="F:phosphorelay sensor kinase activity"/>
    <property type="evidence" value="ECO:0007669"/>
    <property type="project" value="InterPro"/>
</dbReference>
<keyword evidence="10" id="KW-1185">Reference proteome</keyword>
<reference evidence="10" key="2">
    <citation type="submission" date="2007-04" db="EMBL/GenBank/DDBJ databases">
        <title>Complete genome sequence of the nitrogen-fixing bacterium Azorhizobium caulinodans ORS571.</title>
        <authorList>
            <person name="Lee K.B."/>
            <person name="Backer P.D."/>
            <person name="Aono T."/>
            <person name="Liu C.T."/>
            <person name="Suzuki S."/>
            <person name="Suzuki T."/>
            <person name="Kaneko T."/>
            <person name="Yamada M."/>
            <person name="Tabata S."/>
            <person name="Kupfer D.M."/>
            <person name="Najar F.Z."/>
            <person name="Wiley G.B."/>
            <person name="Roe B."/>
            <person name="Binnewies T."/>
            <person name="Ussery D."/>
            <person name="Vereecke D."/>
            <person name="Gevers D."/>
            <person name="Holsters M."/>
            <person name="Oyaizu H."/>
        </authorList>
    </citation>
    <scope>NUCLEOTIDE SEQUENCE [LARGE SCALE GENOMIC DNA]</scope>
    <source>
        <strain evidence="10">ATCC 43989 / DSM 5975 / JCM 20966 / LMG 6465 / NBRC 14845 / NCIMB 13405 / ORS 571</strain>
    </source>
</reference>
<dbReference type="SUPFAM" id="SSF47384">
    <property type="entry name" value="Homodimeric domain of signal transducing histidine kinase"/>
    <property type="match status" value="1"/>
</dbReference>
<comment type="catalytic activity">
    <reaction evidence="1">
        <text>ATP + protein L-histidine = ADP + protein N-phospho-L-histidine.</text>
        <dbReference type="EC" id="2.7.13.3"/>
    </reaction>
</comment>
<dbReference type="SMART" id="SM00388">
    <property type="entry name" value="HisKA"/>
    <property type="match status" value="1"/>
</dbReference>
<dbReference type="HOGENOM" id="CLU_000445_89_3_5"/>
<dbReference type="AlphaFoldDB" id="A8IKH2"/>
<proteinExistence type="predicted"/>
<dbReference type="SMART" id="SM00387">
    <property type="entry name" value="HATPase_c"/>
    <property type="match status" value="1"/>
</dbReference>
<evidence type="ECO:0000256" key="2">
    <source>
        <dbReference type="ARBA" id="ARBA00012438"/>
    </source>
</evidence>
<dbReference type="InterPro" id="IPR036097">
    <property type="entry name" value="HisK_dim/P_sf"/>
</dbReference>
<keyword evidence="5" id="KW-0902">Two-component regulatory system</keyword>
<organism evidence="9 10">
    <name type="scientific">Azorhizobium caulinodans (strain ATCC 43989 / DSM 5975 / JCM 20966 / LMG 6465 / NBRC 14845 / NCIMB 13405 / ORS 571)</name>
    <dbReference type="NCBI Taxonomy" id="438753"/>
    <lineage>
        <taxon>Bacteria</taxon>
        <taxon>Pseudomonadati</taxon>
        <taxon>Pseudomonadota</taxon>
        <taxon>Alphaproteobacteria</taxon>
        <taxon>Hyphomicrobiales</taxon>
        <taxon>Xanthobacteraceae</taxon>
        <taxon>Azorhizobium</taxon>
    </lineage>
</organism>
<dbReference type="EC" id="2.7.13.3" evidence="2"/>
<dbReference type="KEGG" id="azc:AZC_3908"/>
<dbReference type="Pfam" id="PF00512">
    <property type="entry name" value="HisKA"/>
    <property type="match status" value="1"/>
</dbReference>
<dbReference type="EMBL" id="AP009384">
    <property type="protein sequence ID" value="BAF89906.1"/>
    <property type="molecule type" value="Genomic_DNA"/>
</dbReference>
<dbReference type="InterPro" id="IPR003661">
    <property type="entry name" value="HisK_dim/P_dom"/>
</dbReference>
<dbReference type="InterPro" id="IPR050736">
    <property type="entry name" value="Sensor_HK_Regulatory"/>
</dbReference>
<dbReference type="Gene3D" id="3.30.565.10">
    <property type="entry name" value="Histidine kinase-like ATPase, C-terminal domain"/>
    <property type="match status" value="1"/>
</dbReference>
<reference evidence="9 10" key="5">
    <citation type="journal article" date="2010" name="Appl. Environ. Microbiol.">
        <title>phrR-like gene praR of Azorhizobium caulinodans ORS571 is essential for symbiosis with Sesbania rostrata and is involved in expression of reb genes.</title>
        <authorList>
            <person name="Akiba N."/>
            <person name="Aono T."/>
            <person name="Toyazaki H."/>
            <person name="Sato S."/>
            <person name="Oyaizu H."/>
        </authorList>
    </citation>
    <scope>NUCLEOTIDE SEQUENCE [LARGE SCALE GENOMIC DNA]</scope>
    <source>
        <strain evidence="10">ATCC 43989 / DSM 5975 / JCM 20966 / LMG 6465 / NBRC 14845 / NCIMB 13405 / ORS 571</strain>
    </source>
</reference>
<keyword evidence="3" id="KW-0808">Transferase</keyword>
<reference evidence="9 10" key="4">
    <citation type="journal article" date="2009" name="Appl. Environ. Microbiol.">
        <title>Comparative genome-wide transcriptional profiling of Azorhizobium caulinodans ORS571 grown under free-living and symbiotic conditions.</title>
        <authorList>
            <person name="Tsukada S."/>
            <person name="Aono T."/>
            <person name="Akiba N."/>
            <person name="Lee KB."/>
            <person name="Liu CT."/>
            <person name="Toyazaki H."/>
            <person name="Oyaizu H."/>
        </authorList>
    </citation>
    <scope>NUCLEOTIDE SEQUENCE [LARGE SCALE GENOMIC DNA]</scope>
    <source>
        <strain evidence="10">ATCC 43989 / DSM 5975 / JCM 20966 / LMG 6465 / NBRC 14845 / NCIMB 13405 / ORS 571</strain>
    </source>
</reference>
<dbReference type="Gene3D" id="1.10.287.130">
    <property type="match status" value="1"/>
</dbReference>
<reference evidence="9 10" key="3">
    <citation type="journal article" date="2008" name="BMC Genomics">
        <title>The genome of the versatile nitrogen fixer Azorhizobium caulinodans ORS571.</title>
        <authorList>
            <person name="Lee KB."/>
            <person name="Backer P.D."/>
            <person name="Aono T."/>
            <person name="Liu CT."/>
            <person name="Suzuki S."/>
            <person name="Suzuki T."/>
            <person name="Kaneko T."/>
            <person name="Yamada M."/>
            <person name="Tabata S."/>
            <person name="Kupfer D.M."/>
            <person name="Najar F.Z."/>
            <person name="Wiley G.B."/>
            <person name="Roe B."/>
            <person name="Binnewies T.T."/>
            <person name="Ussery D.W."/>
            <person name="D'Haeze W."/>
            <person name="Herder J.D."/>
            <person name="Gevers D."/>
            <person name="Vereecke D."/>
            <person name="Holsters M."/>
            <person name="Oyaizu H."/>
        </authorList>
    </citation>
    <scope>NUCLEOTIDE SEQUENCE [LARGE SCALE GENOMIC DNA]</scope>
    <source>
        <strain evidence="10">ATCC 43989 / DSM 5975 / JCM 20966 / LMG 6465 / NBRC 14845 / NCIMB 13405 / ORS 571</strain>
    </source>
</reference>